<dbReference type="EMBL" id="BJMM01000026">
    <property type="protein sequence ID" value="GEB52036.1"/>
    <property type="molecule type" value="Genomic_DNA"/>
</dbReference>
<comment type="caution">
    <text evidence="3">The sequence shown here is derived from an EMBL/GenBank/DDBJ whole genome shotgun (WGS) entry which is preliminary data.</text>
</comment>
<keyword evidence="4" id="KW-1185">Reference proteome</keyword>
<evidence type="ECO:0000259" key="2">
    <source>
        <dbReference type="SMART" id="SM00014"/>
    </source>
</evidence>
<accession>A0A4Y3R2S4</accession>
<dbReference type="PANTHER" id="PTHR14969:SF13">
    <property type="entry name" value="AT30094P"/>
    <property type="match status" value="1"/>
</dbReference>
<feature type="transmembrane region" description="Helical" evidence="1">
    <location>
        <begin position="31"/>
        <end position="53"/>
    </location>
</feature>
<feature type="transmembrane region" description="Helical" evidence="1">
    <location>
        <begin position="112"/>
        <end position="132"/>
    </location>
</feature>
<dbReference type="Gene3D" id="1.20.144.10">
    <property type="entry name" value="Phosphatidic acid phosphatase type 2/haloperoxidase"/>
    <property type="match status" value="1"/>
</dbReference>
<sequence length="260" mass="26739">MTGELPVVRSASAAPSAGPAARTDRAAPPCAGLLVSLMAACLVAFAALSYYVLAHGAGAVDNPVLHEAVRQRGDLLDAFMARVSQLSELPLSVLCALAAAGLARQRRSWRPLVLVVAAGVLAVLVASAAKDLTDRSRPPSALWGVPEDGYCYPSRHVVVGTAVLLMLAFVWTERVASRRARTTVWAGTAAVCGLVGYSRIHLAVHWPTDIAAGLFLGASLMLLVLLAATLLAAAAGPPVTAATPAARHRDVDPGLPPPGG</sequence>
<reference evidence="3 4" key="1">
    <citation type="submission" date="2019-06" db="EMBL/GenBank/DDBJ databases">
        <title>Whole genome shotgun sequence of Streptomyces cacaoi subsp. cacaoi NBRC 12748.</title>
        <authorList>
            <person name="Hosoyama A."/>
            <person name="Uohara A."/>
            <person name="Ohji S."/>
            <person name="Ichikawa N."/>
        </authorList>
    </citation>
    <scope>NUCLEOTIDE SEQUENCE [LARGE SCALE GENOMIC DNA]</scope>
    <source>
        <strain evidence="3 4">NBRC 12748</strain>
    </source>
</reference>
<keyword evidence="1" id="KW-1133">Transmembrane helix</keyword>
<dbReference type="InterPro" id="IPR000326">
    <property type="entry name" value="PAP2/HPO"/>
</dbReference>
<keyword evidence="1" id="KW-0812">Transmembrane</keyword>
<keyword evidence="1" id="KW-0472">Membrane</keyword>
<dbReference type="PANTHER" id="PTHR14969">
    <property type="entry name" value="SPHINGOSINE-1-PHOSPHATE PHOSPHOHYDROLASE"/>
    <property type="match status" value="1"/>
</dbReference>
<organism evidence="3 4">
    <name type="scientific">Streptomyces cacaoi</name>
    <dbReference type="NCBI Taxonomy" id="1898"/>
    <lineage>
        <taxon>Bacteria</taxon>
        <taxon>Bacillati</taxon>
        <taxon>Actinomycetota</taxon>
        <taxon>Actinomycetes</taxon>
        <taxon>Kitasatosporales</taxon>
        <taxon>Streptomycetaceae</taxon>
        <taxon>Streptomyces</taxon>
    </lineage>
</organism>
<evidence type="ECO:0000256" key="1">
    <source>
        <dbReference type="SAM" id="Phobius"/>
    </source>
</evidence>
<dbReference type="Proteomes" id="UP000319210">
    <property type="component" value="Unassembled WGS sequence"/>
</dbReference>
<feature type="transmembrane region" description="Helical" evidence="1">
    <location>
        <begin position="184"/>
        <end position="204"/>
    </location>
</feature>
<feature type="transmembrane region" description="Helical" evidence="1">
    <location>
        <begin position="210"/>
        <end position="233"/>
    </location>
</feature>
<feature type="domain" description="Phosphatidic acid phosphatase type 2/haloperoxidase" evidence="2">
    <location>
        <begin position="112"/>
        <end position="225"/>
    </location>
</feature>
<dbReference type="InterPro" id="IPR036938">
    <property type="entry name" value="PAP2/HPO_sf"/>
</dbReference>
<dbReference type="CDD" id="cd03392">
    <property type="entry name" value="PAP2_like_2"/>
    <property type="match status" value="1"/>
</dbReference>
<dbReference type="Pfam" id="PF01569">
    <property type="entry name" value="PAP2"/>
    <property type="match status" value="1"/>
</dbReference>
<name>A0A4Y3R2S4_STRCI</name>
<evidence type="ECO:0000313" key="3">
    <source>
        <dbReference type="EMBL" id="GEB52036.1"/>
    </source>
</evidence>
<dbReference type="SMART" id="SM00014">
    <property type="entry name" value="acidPPc"/>
    <property type="match status" value="1"/>
</dbReference>
<gene>
    <name evidence="3" type="ORF">SCA03_45870</name>
</gene>
<protein>
    <recommendedName>
        <fullName evidence="2">Phosphatidic acid phosphatase type 2/haloperoxidase domain-containing protein</fullName>
    </recommendedName>
</protein>
<dbReference type="AlphaFoldDB" id="A0A4Y3R2S4"/>
<dbReference type="RefSeq" id="WP_051845959.1">
    <property type="nucleotide sequence ID" value="NZ_BJMM01000026.1"/>
</dbReference>
<dbReference type="OrthoDB" id="5289372at2"/>
<dbReference type="SUPFAM" id="SSF48317">
    <property type="entry name" value="Acid phosphatase/Vanadium-dependent haloperoxidase"/>
    <property type="match status" value="1"/>
</dbReference>
<proteinExistence type="predicted"/>
<feature type="transmembrane region" description="Helical" evidence="1">
    <location>
        <begin position="152"/>
        <end position="172"/>
    </location>
</feature>
<evidence type="ECO:0000313" key="4">
    <source>
        <dbReference type="Proteomes" id="UP000319210"/>
    </source>
</evidence>